<organism evidence="1">
    <name type="scientific">Medicago truncatula</name>
    <name type="common">Barrel medic</name>
    <name type="synonym">Medicago tribuloides</name>
    <dbReference type="NCBI Taxonomy" id="3880"/>
    <lineage>
        <taxon>Eukaryota</taxon>
        <taxon>Viridiplantae</taxon>
        <taxon>Streptophyta</taxon>
        <taxon>Embryophyta</taxon>
        <taxon>Tracheophyta</taxon>
        <taxon>Spermatophyta</taxon>
        <taxon>Magnoliopsida</taxon>
        <taxon>eudicotyledons</taxon>
        <taxon>Gunneridae</taxon>
        <taxon>Pentapetalae</taxon>
        <taxon>rosids</taxon>
        <taxon>fabids</taxon>
        <taxon>Fabales</taxon>
        <taxon>Fabaceae</taxon>
        <taxon>Papilionoideae</taxon>
        <taxon>50 kb inversion clade</taxon>
        <taxon>NPAAA clade</taxon>
        <taxon>Hologalegina</taxon>
        <taxon>IRL clade</taxon>
        <taxon>Trifolieae</taxon>
        <taxon>Medicago</taxon>
    </lineage>
</organism>
<protein>
    <submittedName>
        <fullName evidence="1">Uncharacterized protein</fullName>
    </submittedName>
</protein>
<name>I3T1R0_MEDTR</name>
<proteinExistence type="evidence at transcript level"/>
<dbReference type="EMBL" id="BT146658">
    <property type="protein sequence ID" value="AFK46452.1"/>
    <property type="molecule type" value="mRNA"/>
</dbReference>
<evidence type="ECO:0000313" key="1">
    <source>
        <dbReference type="EMBL" id="AFK46452.1"/>
    </source>
</evidence>
<sequence>MTEKLLCLFLCSWCTKLRQCNYRRYSSFLKNQGTKLTAVKA</sequence>
<dbReference type="AlphaFoldDB" id="I3T1R0"/>
<reference evidence="1" key="1">
    <citation type="submission" date="2012-05" db="EMBL/GenBank/DDBJ databases">
        <authorList>
            <person name="Krishnakumar V."/>
            <person name="Cheung F."/>
            <person name="Xiao Y."/>
            <person name="Chan A."/>
            <person name="Moskal W.A."/>
            <person name="Town C.D."/>
        </authorList>
    </citation>
    <scope>NUCLEOTIDE SEQUENCE</scope>
</reference>
<accession>I3T1R0</accession>